<feature type="compositionally biased region" description="Polar residues" evidence="1">
    <location>
        <begin position="1"/>
        <end position="15"/>
    </location>
</feature>
<sequence>MGHVNTSTWRKSTIRSTRECTRRTSFRTRPTTYLTPQPNRGPYAQHMSGERDDVCAARAGEREGRGEWKALHMGRLSIVKFVTDLS</sequence>
<proteinExistence type="predicted"/>
<evidence type="ECO:0000313" key="3">
    <source>
        <dbReference type="Proteomes" id="UP000299102"/>
    </source>
</evidence>
<accession>A0A4C1UV87</accession>
<gene>
    <name evidence="2" type="ORF">EVAR_94995_1</name>
</gene>
<name>A0A4C1UV87_EUMVA</name>
<evidence type="ECO:0000313" key="2">
    <source>
        <dbReference type="EMBL" id="GBP30150.1"/>
    </source>
</evidence>
<dbReference type="EMBL" id="BGZK01000229">
    <property type="protein sequence ID" value="GBP30150.1"/>
    <property type="molecule type" value="Genomic_DNA"/>
</dbReference>
<feature type="region of interest" description="Disordered" evidence="1">
    <location>
        <begin position="1"/>
        <end position="51"/>
    </location>
</feature>
<dbReference type="AlphaFoldDB" id="A0A4C1UV87"/>
<reference evidence="2 3" key="1">
    <citation type="journal article" date="2019" name="Commun. Biol.">
        <title>The bagworm genome reveals a unique fibroin gene that provides high tensile strength.</title>
        <authorList>
            <person name="Kono N."/>
            <person name="Nakamura H."/>
            <person name="Ohtoshi R."/>
            <person name="Tomita M."/>
            <person name="Numata K."/>
            <person name="Arakawa K."/>
        </authorList>
    </citation>
    <scope>NUCLEOTIDE SEQUENCE [LARGE SCALE GENOMIC DNA]</scope>
</reference>
<organism evidence="2 3">
    <name type="scientific">Eumeta variegata</name>
    <name type="common">Bagworm moth</name>
    <name type="synonym">Eumeta japonica</name>
    <dbReference type="NCBI Taxonomy" id="151549"/>
    <lineage>
        <taxon>Eukaryota</taxon>
        <taxon>Metazoa</taxon>
        <taxon>Ecdysozoa</taxon>
        <taxon>Arthropoda</taxon>
        <taxon>Hexapoda</taxon>
        <taxon>Insecta</taxon>
        <taxon>Pterygota</taxon>
        <taxon>Neoptera</taxon>
        <taxon>Endopterygota</taxon>
        <taxon>Lepidoptera</taxon>
        <taxon>Glossata</taxon>
        <taxon>Ditrysia</taxon>
        <taxon>Tineoidea</taxon>
        <taxon>Psychidae</taxon>
        <taxon>Oiketicinae</taxon>
        <taxon>Eumeta</taxon>
    </lineage>
</organism>
<protein>
    <submittedName>
        <fullName evidence="2">Uncharacterized protein</fullName>
    </submittedName>
</protein>
<evidence type="ECO:0000256" key="1">
    <source>
        <dbReference type="SAM" id="MobiDB-lite"/>
    </source>
</evidence>
<keyword evidence="3" id="KW-1185">Reference proteome</keyword>
<comment type="caution">
    <text evidence="2">The sequence shown here is derived from an EMBL/GenBank/DDBJ whole genome shotgun (WGS) entry which is preliminary data.</text>
</comment>
<dbReference type="Proteomes" id="UP000299102">
    <property type="component" value="Unassembled WGS sequence"/>
</dbReference>